<organism evidence="3 4">
    <name type="scientific">Aurantiacibacter marinus</name>
    <dbReference type="NCBI Taxonomy" id="874156"/>
    <lineage>
        <taxon>Bacteria</taxon>
        <taxon>Pseudomonadati</taxon>
        <taxon>Pseudomonadota</taxon>
        <taxon>Alphaproteobacteria</taxon>
        <taxon>Sphingomonadales</taxon>
        <taxon>Erythrobacteraceae</taxon>
        <taxon>Aurantiacibacter</taxon>
    </lineage>
</organism>
<dbReference type="AlphaFoldDB" id="A0A0H0XP61"/>
<evidence type="ECO:0000256" key="2">
    <source>
        <dbReference type="SAM" id="SignalP"/>
    </source>
</evidence>
<evidence type="ECO:0000313" key="4">
    <source>
        <dbReference type="Proteomes" id="UP000053455"/>
    </source>
</evidence>
<feature type="signal peptide" evidence="2">
    <location>
        <begin position="1"/>
        <end position="23"/>
    </location>
</feature>
<keyword evidence="4" id="KW-1185">Reference proteome</keyword>
<feature type="region of interest" description="Disordered" evidence="1">
    <location>
        <begin position="26"/>
        <end position="94"/>
    </location>
</feature>
<feature type="compositionally biased region" description="Basic and acidic residues" evidence="1">
    <location>
        <begin position="29"/>
        <end position="46"/>
    </location>
</feature>
<evidence type="ECO:0000256" key="1">
    <source>
        <dbReference type="SAM" id="MobiDB-lite"/>
    </source>
</evidence>
<gene>
    <name evidence="3" type="ORF">AAV99_01715</name>
</gene>
<reference evidence="3 4" key="1">
    <citation type="submission" date="2015-04" db="EMBL/GenBank/DDBJ databases">
        <title>The draft genome sequence of Erythrobacter marinus HWDM-33.</title>
        <authorList>
            <person name="Zhuang L."/>
            <person name="Liu Y."/>
            <person name="Shao Z."/>
        </authorList>
    </citation>
    <scope>NUCLEOTIDE SEQUENCE [LARGE SCALE GENOMIC DNA]</scope>
    <source>
        <strain evidence="3 4">HWDM-33</strain>
    </source>
</reference>
<name>A0A0H0XP61_9SPHN</name>
<dbReference type="PATRIC" id="fig|874156.12.peg.356"/>
<comment type="caution">
    <text evidence="3">The sequence shown here is derived from an EMBL/GenBank/DDBJ whole genome shotgun (WGS) entry which is preliminary data.</text>
</comment>
<accession>A0A0H0XP61</accession>
<sequence length="94" mass="10237">MTIKLDKLVSALAALMISTASFVAVTDAQARESDDLNSSEEPRCEGRTYGPSHHPARKRRGMRCDRDEVSEEGANMQGRPCTAFAPTLKNPTGE</sequence>
<proteinExistence type="predicted"/>
<keyword evidence="2" id="KW-0732">Signal</keyword>
<feature type="chain" id="PRO_5002588873" evidence="2">
    <location>
        <begin position="24"/>
        <end position="94"/>
    </location>
</feature>
<dbReference type="STRING" id="874156.GCA_001021555_00938"/>
<dbReference type="Proteomes" id="UP000053455">
    <property type="component" value="Unassembled WGS sequence"/>
</dbReference>
<dbReference type="EMBL" id="LBHU01000001">
    <property type="protein sequence ID" value="KLI64363.1"/>
    <property type="molecule type" value="Genomic_DNA"/>
</dbReference>
<protein>
    <submittedName>
        <fullName evidence="3">Uncharacterized protein</fullName>
    </submittedName>
</protein>
<evidence type="ECO:0000313" key="3">
    <source>
        <dbReference type="EMBL" id="KLI64363.1"/>
    </source>
</evidence>